<name>A0ABR1ZHN3_9ROSI</name>
<keyword evidence="2" id="KW-1185">Reference proteome</keyword>
<gene>
    <name evidence="1" type="ORF">V6N12_030475</name>
</gene>
<protein>
    <submittedName>
        <fullName evidence="1">Uncharacterized protein</fullName>
    </submittedName>
</protein>
<organism evidence="1 2">
    <name type="scientific">Hibiscus sabdariffa</name>
    <name type="common">roselle</name>
    <dbReference type="NCBI Taxonomy" id="183260"/>
    <lineage>
        <taxon>Eukaryota</taxon>
        <taxon>Viridiplantae</taxon>
        <taxon>Streptophyta</taxon>
        <taxon>Embryophyta</taxon>
        <taxon>Tracheophyta</taxon>
        <taxon>Spermatophyta</taxon>
        <taxon>Magnoliopsida</taxon>
        <taxon>eudicotyledons</taxon>
        <taxon>Gunneridae</taxon>
        <taxon>Pentapetalae</taxon>
        <taxon>rosids</taxon>
        <taxon>malvids</taxon>
        <taxon>Malvales</taxon>
        <taxon>Malvaceae</taxon>
        <taxon>Malvoideae</taxon>
        <taxon>Hibiscus</taxon>
    </lineage>
</organism>
<proteinExistence type="predicted"/>
<accession>A0ABR1ZHN3</accession>
<evidence type="ECO:0000313" key="2">
    <source>
        <dbReference type="Proteomes" id="UP001472677"/>
    </source>
</evidence>
<sequence>MSSLPMYYISLFRMPSTIVRKLNNLMAKFFIGRLDQKEKDTLSELEGGVGVVDLEAKNGYEDLGMKMTAFGRELLATNLLTTKYLLYRHKILGDPPRGVSGIY</sequence>
<reference evidence="1 2" key="1">
    <citation type="journal article" date="2024" name="G3 (Bethesda)">
        <title>Genome assembly of Hibiscus sabdariffa L. provides insights into metabolisms of medicinal natural products.</title>
        <authorList>
            <person name="Kim T."/>
        </authorList>
    </citation>
    <scope>NUCLEOTIDE SEQUENCE [LARGE SCALE GENOMIC DNA]</scope>
    <source>
        <strain evidence="1">TK-2024</strain>
        <tissue evidence="1">Old leaves</tissue>
    </source>
</reference>
<dbReference type="Proteomes" id="UP001472677">
    <property type="component" value="Unassembled WGS sequence"/>
</dbReference>
<comment type="caution">
    <text evidence="1">The sequence shown here is derived from an EMBL/GenBank/DDBJ whole genome shotgun (WGS) entry which is preliminary data.</text>
</comment>
<dbReference type="EMBL" id="JBBPBM010002177">
    <property type="protein sequence ID" value="KAK8479939.1"/>
    <property type="molecule type" value="Genomic_DNA"/>
</dbReference>
<evidence type="ECO:0000313" key="1">
    <source>
        <dbReference type="EMBL" id="KAK8479939.1"/>
    </source>
</evidence>